<keyword evidence="3 4" id="KW-0067">ATP-binding</keyword>
<dbReference type="GO" id="GO:0046872">
    <property type="term" value="F:metal ion binding"/>
    <property type="evidence" value="ECO:0007669"/>
    <property type="project" value="InterPro"/>
</dbReference>
<evidence type="ECO:0000313" key="7">
    <source>
        <dbReference type="Proteomes" id="UP000477488"/>
    </source>
</evidence>
<name>A0A6L5XI30_9BACT</name>
<evidence type="ECO:0000256" key="3">
    <source>
        <dbReference type="ARBA" id="ARBA00022840"/>
    </source>
</evidence>
<dbReference type="Gene3D" id="3.30.1490.20">
    <property type="entry name" value="ATP-grasp fold, A domain"/>
    <property type="match status" value="1"/>
</dbReference>
<dbReference type="InterPro" id="IPR013815">
    <property type="entry name" value="ATP_grasp_subdomain_1"/>
</dbReference>
<feature type="domain" description="ATP-grasp" evidence="5">
    <location>
        <begin position="120"/>
        <end position="298"/>
    </location>
</feature>
<dbReference type="Pfam" id="PF15632">
    <property type="entry name" value="ATPgrasp_Ter"/>
    <property type="match status" value="1"/>
</dbReference>
<accession>A0A6L5XI30</accession>
<dbReference type="RefSeq" id="WP_154508683.1">
    <property type="nucleotide sequence ID" value="NZ_VUMH01000002.1"/>
</dbReference>
<evidence type="ECO:0000259" key="5">
    <source>
        <dbReference type="PROSITE" id="PS50975"/>
    </source>
</evidence>
<dbReference type="EMBL" id="VUMH01000002">
    <property type="protein sequence ID" value="MSS26840.1"/>
    <property type="molecule type" value="Genomic_DNA"/>
</dbReference>
<dbReference type="SUPFAM" id="SSF56059">
    <property type="entry name" value="Glutathione synthetase ATP-binding domain-like"/>
    <property type="match status" value="1"/>
</dbReference>
<dbReference type="Gene3D" id="3.30.470.20">
    <property type="entry name" value="ATP-grasp fold, B domain"/>
    <property type="match status" value="1"/>
</dbReference>
<gene>
    <name evidence="6" type="ORF">FYJ44_02025</name>
</gene>
<keyword evidence="1" id="KW-0436">Ligase</keyword>
<evidence type="ECO:0000256" key="2">
    <source>
        <dbReference type="ARBA" id="ARBA00022741"/>
    </source>
</evidence>
<protein>
    <submittedName>
        <fullName evidence="6">ATP-grasp domain-containing protein</fullName>
    </submittedName>
</protein>
<evidence type="ECO:0000256" key="4">
    <source>
        <dbReference type="PROSITE-ProRule" id="PRU00409"/>
    </source>
</evidence>
<proteinExistence type="predicted"/>
<organism evidence="6 7">
    <name type="scientific">Desulfovibrio porci</name>
    <dbReference type="NCBI Taxonomy" id="2605782"/>
    <lineage>
        <taxon>Bacteria</taxon>
        <taxon>Pseudomonadati</taxon>
        <taxon>Thermodesulfobacteriota</taxon>
        <taxon>Desulfovibrionia</taxon>
        <taxon>Desulfovibrionales</taxon>
        <taxon>Desulfovibrionaceae</taxon>
        <taxon>Desulfovibrio</taxon>
    </lineage>
</organism>
<dbReference type="GO" id="GO:0005524">
    <property type="term" value="F:ATP binding"/>
    <property type="evidence" value="ECO:0007669"/>
    <property type="project" value="UniProtKB-UniRule"/>
</dbReference>
<evidence type="ECO:0000313" key="6">
    <source>
        <dbReference type="EMBL" id="MSS26840.1"/>
    </source>
</evidence>
<dbReference type="AlphaFoldDB" id="A0A6L5XI30"/>
<dbReference type="Gene3D" id="3.40.50.20">
    <property type="match status" value="1"/>
</dbReference>
<evidence type="ECO:0000256" key="1">
    <source>
        <dbReference type="ARBA" id="ARBA00022598"/>
    </source>
</evidence>
<comment type="caution">
    <text evidence="6">The sequence shown here is derived from an EMBL/GenBank/DDBJ whole genome shotgun (WGS) entry which is preliminary data.</text>
</comment>
<dbReference type="PANTHER" id="PTHR43585">
    <property type="entry name" value="FUMIPYRROLE BIOSYNTHESIS PROTEIN C"/>
    <property type="match status" value="1"/>
</dbReference>
<dbReference type="Proteomes" id="UP000477488">
    <property type="component" value="Unassembled WGS sequence"/>
</dbReference>
<dbReference type="PROSITE" id="PS50975">
    <property type="entry name" value="ATP_GRASP"/>
    <property type="match status" value="1"/>
</dbReference>
<dbReference type="InterPro" id="IPR052032">
    <property type="entry name" value="ATP-dep_AA_Ligase"/>
</dbReference>
<dbReference type="InterPro" id="IPR011761">
    <property type="entry name" value="ATP-grasp"/>
</dbReference>
<keyword evidence="7" id="KW-1185">Reference proteome</keyword>
<dbReference type="PANTHER" id="PTHR43585:SF2">
    <property type="entry name" value="ATP-GRASP ENZYME FSQD"/>
    <property type="match status" value="1"/>
</dbReference>
<sequence length="326" mass="36759">MKKNILILGVSGNVSQGIVMALRNNKICINIVGACVFQDSIGKYLVDKFFVSPYADAPDFIPWLIRICNEEKIDFIFSGVEENIKVISEYSDYIKRSTPAKFVVASPEQLRIGNDKYLTAQWLKAQGLNYPRYAMLDNSNELEKLMSDVAFPVIGKPTGGKGSHGVQMLESMEDLELLRKKCTGVPYVIQELLGDECDEYTVATYRTQYNVFAGMIVMQRQLKNGTTVLASTVHNEIIFAECRRISDAFNAVGPLNIQLRMHKGVPTCFELNVRFSGTVPMRDLLGFKDAFACLREYCFEDGKVEKYLEPRDGKVIRYESVMLVSS</sequence>
<keyword evidence="2 4" id="KW-0547">Nucleotide-binding</keyword>
<dbReference type="GO" id="GO:0016874">
    <property type="term" value="F:ligase activity"/>
    <property type="evidence" value="ECO:0007669"/>
    <property type="project" value="UniProtKB-KW"/>
</dbReference>
<dbReference type="NCBIfam" id="NF009402">
    <property type="entry name" value="PRK12767.1-1"/>
    <property type="match status" value="1"/>
</dbReference>
<reference evidence="6 7" key="1">
    <citation type="submission" date="2019-09" db="EMBL/GenBank/DDBJ databases">
        <title>In-depth cultivation of the pig gut microbiome towards novel bacterial diversity and tailored functional studies.</title>
        <authorList>
            <person name="Wylensek D."/>
            <person name="Hitch T.C.A."/>
            <person name="Clavel T."/>
        </authorList>
    </citation>
    <scope>NUCLEOTIDE SEQUENCE [LARGE SCALE GENOMIC DNA]</scope>
    <source>
        <strain evidence="6 7">PG-178-WT-4</strain>
    </source>
</reference>